<evidence type="ECO:0000313" key="2">
    <source>
        <dbReference type="Proteomes" id="UP000267251"/>
    </source>
</evidence>
<gene>
    <name evidence="1" type="ORF">BJ684DRAFT_21731</name>
</gene>
<organism evidence="1 2">
    <name type="scientific">Piptocephalis cylindrospora</name>
    <dbReference type="NCBI Taxonomy" id="1907219"/>
    <lineage>
        <taxon>Eukaryota</taxon>
        <taxon>Fungi</taxon>
        <taxon>Fungi incertae sedis</taxon>
        <taxon>Zoopagomycota</taxon>
        <taxon>Zoopagomycotina</taxon>
        <taxon>Zoopagomycetes</taxon>
        <taxon>Zoopagales</taxon>
        <taxon>Piptocephalidaceae</taxon>
        <taxon>Piptocephalis</taxon>
    </lineage>
</organism>
<dbReference type="EMBL" id="KZ988717">
    <property type="protein sequence ID" value="RKP11687.1"/>
    <property type="molecule type" value="Genomic_DNA"/>
</dbReference>
<reference evidence="2" key="1">
    <citation type="journal article" date="2018" name="Nat. Microbiol.">
        <title>Leveraging single-cell genomics to expand the fungal tree of life.</title>
        <authorList>
            <person name="Ahrendt S.R."/>
            <person name="Quandt C.A."/>
            <person name="Ciobanu D."/>
            <person name="Clum A."/>
            <person name="Salamov A."/>
            <person name="Andreopoulos B."/>
            <person name="Cheng J.F."/>
            <person name="Woyke T."/>
            <person name="Pelin A."/>
            <person name="Henrissat B."/>
            <person name="Reynolds N.K."/>
            <person name="Benny G.L."/>
            <person name="Smith M.E."/>
            <person name="James T.Y."/>
            <person name="Grigoriev I.V."/>
        </authorList>
    </citation>
    <scope>NUCLEOTIDE SEQUENCE [LARGE SCALE GENOMIC DNA]</scope>
</reference>
<accession>A0A4P9XZ41</accession>
<dbReference type="Proteomes" id="UP000267251">
    <property type="component" value="Unassembled WGS sequence"/>
</dbReference>
<proteinExistence type="predicted"/>
<name>A0A4P9XZ41_9FUNG</name>
<dbReference type="OrthoDB" id="10445325at2759"/>
<keyword evidence="2" id="KW-1185">Reference proteome</keyword>
<sequence length="472" mass="54027">MGDDYRRSMQVDIGMDFIASNGYIDDNGPTQLLWKREAAESMTLGVNGRPRAIEWWLSNDVAGTVVVKGSLDVVDLDKGPPDVAYAQVYHVDKEMTTGKCDHPMVRMKWEDMTWSRSKFRDAYGVLLRGLQGGSKQSWGTRYESRVSGLTLFAARTPKDIHGDIYTDILHDPAKYFWALPTLDVCRYKASSLWILKDGATRVDNSTSQDVCPFRESFMKLLASLLRGLYQGSYYTFYRRFTFGAMDGTTDGSLGIGRAILMFNRPYLSPDKVDWICAQASVHGFSGLTAVSDISSLGGLIGQAELDALREVSTDEVSIITPERVAEIIIARLKRDMATASEKAQKYGATISSWSLEEVRRAIPRRVESHISKRRKVKTWRELFEYLFPEANSRYDSDRNPKFWGKVRHRELFFMMRDLMVMHNGQLPEGTYIRFYKHLWRLFEDIDCVVRPSVRFAFAHAKESSFYVDLRDK</sequence>
<dbReference type="AlphaFoldDB" id="A0A4P9XZ41"/>
<evidence type="ECO:0000313" key="1">
    <source>
        <dbReference type="EMBL" id="RKP11687.1"/>
    </source>
</evidence>
<protein>
    <submittedName>
        <fullName evidence="1">Uncharacterized protein</fullName>
    </submittedName>
</protein>